<protein>
    <submittedName>
        <fullName evidence="2">DUF4271 domain-containing protein</fullName>
    </submittedName>
</protein>
<keyword evidence="1" id="KW-0472">Membrane</keyword>
<feature type="transmembrane region" description="Helical" evidence="1">
    <location>
        <begin position="205"/>
        <end position="227"/>
    </location>
</feature>
<keyword evidence="1" id="KW-0812">Transmembrane</keyword>
<keyword evidence="3" id="KW-1185">Reference proteome</keyword>
<feature type="transmembrane region" description="Helical" evidence="1">
    <location>
        <begin position="153"/>
        <end position="171"/>
    </location>
</feature>
<dbReference type="Proteomes" id="UP001163156">
    <property type="component" value="Chromosome"/>
</dbReference>
<dbReference type="RefSeq" id="WP_264808393.1">
    <property type="nucleotide sequence ID" value="NZ_CP110226.1"/>
</dbReference>
<evidence type="ECO:0000313" key="2">
    <source>
        <dbReference type="EMBL" id="UZD21927.1"/>
    </source>
</evidence>
<evidence type="ECO:0000256" key="1">
    <source>
        <dbReference type="SAM" id="Phobius"/>
    </source>
</evidence>
<keyword evidence="1" id="KW-1133">Transmembrane helix</keyword>
<feature type="transmembrane region" description="Helical" evidence="1">
    <location>
        <begin position="284"/>
        <end position="305"/>
    </location>
</feature>
<feature type="transmembrane region" description="Helical" evidence="1">
    <location>
        <begin position="247"/>
        <end position="272"/>
    </location>
</feature>
<name>A0ABY6MDS6_9BACT</name>
<organism evidence="2 3">
    <name type="scientific">Algoriphagus halophytocola</name>
    <dbReference type="NCBI Taxonomy" id="2991499"/>
    <lineage>
        <taxon>Bacteria</taxon>
        <taxon>Pseudomonadati</taxon>
        <taxon>Bacteroidota</taxon>
        <taxon>Cytophagia</taxon>
        <taxon>Cytophagales</taxon>
        <taxon>Cyclobacteriaceae</taxon>
        <taxon>Algoriphagus</taxon>
    </lineage>
</organism>
<proteinExistence type="predicted"/>
<sequence>MKKQYIQIFIFLIGLLSIPRLNAQVLEDYNQDWEEGERETWFSSNDRLVVDLNLETFPLASFSFEFPDHSVVFVGEKLWFFTENDTAFTQEVGAFKENFEGKEAKLMVFKEGISVEDAKVQKILSKQSALKGDQTAGLAIHKRALDRQTIRDFYIVALLISLLIIAIYKWAYPYNFSILAKPSSMLNAEDFSESGGLQKFFSLDILFYVFVVNMLLCLVLLTGLVFFRQEWVSTRIDLSFGALLTMWGFGTLFLLLLAMLKFTGIKILAFLFDLGKIEFPHFFYLLRLMMISILIMSVVSMFFLMNEFYLVKPVLELSFTGLFWFYMAGIFGLFLIMVNRLGFKKYHLFTYLCIAELVPFLILAKLMLDFGY</sequence>
<feature type="transmembrane region" description="Helical" evidence="1">
    <location>
        <begin position="348"/>
        <end position="368"/>
    </location>
</feature>
<reference evidence="2" key="1">
    <citation type="submission" date="2022-10" db="EMBL/GenBank/DDBJ databases">
        <title>Algoriphagus sp. a novel bacteria isolate from halophytes salicornia europaea.</title>
        <authorList>
            <person name="Peng Y."/>
            <person name="Jiang L."/>
            <person name="Lee J."/>
        </authorList>
    </citation>
    <scope>NUCLEOTIDE SEQUENCE</scope>
    <source>
        <strain evidence="2">TR-M5</strain>
    </source>
</reference>
<accession>A0ABY6MDS6</accession>
<gene>
    <name evidence="2" type="ORF">OM944_14780</name>
</gene>
<evidence type="ECO:0000313" key="3">
    <source>
        <dbReference type="Proteomes" id="UP001163156"/>
    </source>
</evidence>
<dbReference type="Pfam" id="PF14093">
    <property type="entry name" value="DUF4271"/>
    <property type="match status" value="1"/>
</dbReference>
<dbReference type="EMBL" id="CP110226">
    <property type="protein sequence ID" value="UZD21927.1"/>
    <property type="molecule type" value="Genomic_DNA"/>
</dbReference>
<dbReference type="InterPro" id="IPR025367">
    <property type="entry name" value="DUF4271"/>
</dbReference>
<feature type="transmembrane region" description="Helical" evidence="1">
    <location>
        <begin position="317"/>
        <end position="336"/>
    </location>
</feature>